<name>A0A8R1DSQ1_CAEJA</name>
<organism evidence="2 3">
    <name type="scientific">Caenorhabditis japonica</name>
    <dbReference type="NCBI Taxonomy" id="281687"/>
    <lineage>
        <taxon>Eukaryota</taxon>
        <taxon>Metazoa</taxon>
        <taxon>Ecdysozoa</taxon>
        <taxon>Nematoda</taxon>
        <taxon>Chromadorea</taxon>
        <taxon>Rhabditida</taxon>
        <taxon>Rhabditina</taxon>
        <taxon>Rhabditomorpha</taxon>
        <taxon>Rhabditoidea</taxon>
        <taxon>Rhabditidae</taxon>
        <taxon>Peloderinae</taxon>
        <taxon>Caenorhabditis</taxon>
    </lineage>
</organism>
<evidence type="ECO:0000256" key="1">
    <source>
        <dbReference type="SAM" id="MobiDB-lite"/>
    </source>
</evidence>
<dbReference type="AlphaFoldDB" id="A0A8R1DSQ1"/>
<dbReference type="EnsemblMetazoa" id="CJA11238b.1">
    <property type="protein sequence ID" value="CJA11238b.1"/>
    <property type="gene ID" value="WBGene00130442"/>
</dbReference>
<feature type="compositionally biased region" description="Basic and acidic residues" evidence="1">
    <location>
        <begin position="31"/>
        <end position="40"/>
    </location>
</feature>
<feature type="region of interest" description="Disordered" evidence="1">
    <location>
        <begin position="31"/>
        <end position="110"/>
    </location>
</feature>
<evidence type="ECO:0000313" key="2">
    <source>
        <dbReference type="EnsemblMetazoa" id="CJA11238b.1"/>
    </source>
</evidence>
<evidence type="ECO:0000313" key="3">
    <source>
        <dbReference type="Proteomes" id="UP000005237"/>
    </source>
</evidence>
<protein>
    <submittedName>
        <fullName evidence="2">Uncharacterized protein</fullName>
    </submittedName>
</protein>
<dbReference type="Proteomes" id="UP000005237">
    <property type="component" value="Unassembled WGS sequence"/>
</dbReference>
<feature type="compositionally biased region" description="Polar residues" evidence="1">
    <location>
        <begin position="46"/>
        <end position="55"/>
    </location>
</feature>
<sequence length="159" mass="17867">MPSSTTFRSGKINNVLSASVLDDILGEMERGPKLAYEKPGMKRKSSSPVVESANNKRTRISDGLPLPTPPPSRSSSAPKKSPPPVLPVIKNKEEPRKSVQKSPESETRRIERLRAEARAKRAAEHTFDFSVLLDLDRVLEQKMEALRREIAAKKRRDRK</sequence>
<proteinExistence type="predicted"/>
<reference evidence="3" key="1">
    <citation type="submission" date="2010-08" db="EMBL/GenBank/DDBJ databases">
        <authorList>
            <consortium name="Caenorhabditis japonica Sequencing Consortium"/>
            <person name="Wilson R.K."/>
        </authorList>
    </citation>
    <scope>NUCLEOTIDE SEQUENCE [LARGE SCALE GENOMIC DNA]</scope>
    <source>
        <strain evidence="3">DF5081</strain>
    </source>
</reference>
<feature type="compositionally biased region" description="Basic and acidic residues" evidence="1">
    <location>
        <begin position="90"/>
        <end position="110"/>
    </location>
</feature>
<accession>A0A8R1DSQ1</accession>
<keyword evidence="3" id="KW-1185">Reference proteome</keyword>
<reference evidence="2" key="2">
    <citation type="submission" date="2022-06" db="UniProtKB">
        <authorList>
            <consortium name="EnsemblMetazoa"/>
        </authorList>
    </citation>
    <scope>IDENTIFICATION</scope>
    <source>
        <strain evidence="2">DF5081</strain>
    </source>
</reference>